<dbReference type="HOGENOM" id="CLU_104147_2_0_10"/>
<keyword evidence="2" id="KW-1185">Reference proteome</keyword>
<dbReference type="EMBL" id="ACHA02000012">
    <property type="protein sequence ID" value="EFK56496.1"/>
    <property type="molecule type" value="Genomic_DNA"/>
</dbReference>
<dbReference type="InterPro" id="IPR023393">
    <property type="entry name" value="START-like_dom_sf"/>
</dbReference>
<name>D7VRU5_SPHSI</name>
<dbReference type="CDD" id="cd07818">
    <property type="entry name" value="SRPBCC_1"/>
    <property type="match status" value="1"/>
</dbReference>
<dbReference type="eggNOG" id="COG1670">
    <property type="taxonomic scope" value="Bacteria"/>
</dbReference>
<evidence type="ECO:0000313" key="1">
    <source>
        <dbReference type="EMBL" id="EFK56496.1"/>
    </source>
</evidence>
<accession>D7VRU5</accession>
<dbReference type="SUPFAM" id="SSF55961">
    <property type="entry name" value="Bet v1-like"/>
    <property type="match status" value="1"/>
</dbReference>
<organism evidence="1 2">
    <name type="scientific">Sphingobacterium spiritivorum ATCC 33861</name>
    <dbReference type="NCBI Taxonomy" id="525373"/>
    <lineage>
        <taxon>Bacteria</taxon>
        <taxon>Pseudomonadati</taxon>
        <taxon>Bacteroidota</taxon>
        <taxon>Sphingobacteriia</taxon>
        <taxon>Sphingobacteriales</taxon>
        <taxon>Sphingobacteriaceae</taxon>
        <taxon>Sphingobacterium</taxon>
    </lineage>
</organism>
<dbReference type="GeneID" id="95431090"/>
<dbReference type="STRING" id="525373.HMPREF0766_13699"/>
<comment type="caution">
    <text evidence="1">The sequence shown here is derived from an EMBL/GenBank/DDBJ whole genome shotgun (WGS) entry which is preliminary data.</text>
</comment>
<sequence>MKILKKILLAILALVVILLIAALFLKKDYAVKREIIINKPREVVFEYIKYIKNQNYYSKWATMDPNMKKTYTGTDGTPGFISAWDSEQKDVGKGEQEIKKIKEGERIDMEIRFIKPFESKDQAYMITESASPTSTKVIWGFDGHMNYPMNLMLLCMDFDKMLGGDLDTGLQRLKGQLEK</sequence>
<reference evidence="1" key="1">
    <citation type="submission" date="2010-07" db="EMBL/GenBank/DDBJ databases">
        <authorList>
            <person name="Muzny D."/>
            <person name="Qin X."/>
            <person name="Buhay C."/>
            <person name="Dugan-Rocha S."/>
            <person name="Ding Y."/>
            <person name="Chen G."/>
            <person name="Hawes A."/>
            <person name="Holder M."/>
            <person name="Jhangiani S."/>
            <person name="Johnson A."/>
            <person name="Khan Z."/>
            <person name="Li Z."/>
            <person name="Liu W."/>
            <person name="Liu X."/>
            <person name="Perez L."/>
            <person name="Shen H."/>
            <person name="Wang Q."/>
            <person name="Watt J."/>
            <person name="Xi L."/>
            <person name="Xin Y."/>
            <person name="Zhou J."/>
            <person name="Deng J."/>
            <person name="Jiang H."/>
            <person name="Liu Y."/>
            <person name="Qu J."/>
            <person name="Song X.-Z."/>
            <person name="Zhang L."/>
            <person name="Villasana D."/>
            <person name="Johnson A."/>
            <person name="Liu J."/>
            <person name="Liyanage D."/>
            <person name="Lorensuhewa L."/>
            <person name="Robinson T."/>
            <person name="Song A."/>
            <person name="Song B.-B."/>
            <person name="Dinh H."/>
            <person name="Thornton R."/>
            <person name="Coyle M."/>
            <person name="Francisco L."/>
            <person name="Jackson L."/>
            <person name="Javaid M."/>
            <person name="Korchina V."/>
            <person name="Kovar C."/>
            <person name="Mata R."/>
            <person name="Mathew T."/>
            <person name="Ngo R."/>
            <person name="Nguyen L."/>
            <person name="Nguyen N."/>
            <person name="Okwuonu G."/>
            <person name="Ongeri F."/>
            <person name="Pham C."/>
            <person name="Simmons D."/>
            <person name="Wilczek-Boney K."/>
            <person name="Hale W."/>
            <person name="Jakkamsetti A."/>
            <person name="Pham P."/>
            <person name="Ruth R."/>
            <person name="San Lucas F."/>
            <person name="Warren J."/>
            <person name="Zhang J."/>
            <person name="Zhao Z."/>
            <person name="Zhou C."/>
            <person name="Zhu D."/>
            <person name="Lee S."/>
            <person name="Bess C."/>
            <person name="Blankenburg K."/>
            <person name="Forbes L."/>
            <person name="Fu Q."/>
            <person name="Gubbala S."/>
            <person name="Hirani K."/>
            <person name="Jayaseelan J.C."/>
            <person name="Lara F."/>
            <person name="Munidasa M."/>
            <person name="Palculict T."/>
            <person name="Patil S."/>
            <person name="Pu L.-L."/>
            <person name="Saada N."/>
            <person name="Tang L."/>
            <person name="Weissenberger G."/>
            <person name="Zhu Y."/>
            <person name="Hemphill L."/>
            <person name="Shang Y."/>
            <person name="Youmans B."/>
            <person name="Ayvaz T."/>
            <person name="Ross M."/>
            <person name="Santibanez J."/>
            <person name="Aqrawi P."/>
            <person name="Gross S."/>
            <person name="Joshi V."/>
            <person name="Fowler G."/>
            <person name="Nazareth L."/>
            <person name="Reid J."/>
            <person name="Worley K."/>
            <person name="Petrosino J."/>
            <person name="Highlander S."/>
            <person name="Gibbs R."/>
        </authorList>
    </citation>
    <scope>NUCLEOTIDE SEQUENCE [LARGE SCALE GENOMIC DNA]</scope>
    <source>
        <strain evidence="1">ATCC 33861</strain>
    </source>
</reference>
<protein>
    <recommendedName>
        <fullName evidence="3">Polyketide cyclase/dehydrase</fullName>
    </recommendedName>
</protein>
<gene>
    <name evidence="1" type="ORF">HMPREF0766_13699</name>
</gene>
<evidence type="ECO:0008006" key="3">
    <source>
        <dbReference type="Google" id="ProtNLM"/>
    </source>
</evidence>
<evidence type="ECO:0000313" key="2">
    <source>
        <dbReference type="Proteomes" id="UP000006258"/>
    </source>
</evidence>
<dbReference type="Gene3D" id="3.30.530.20">
    <property type="match status" value="1"/>
</dbReference>
<dbReference type="RefSeq" id="WP_002995050.1">
    <property type="nucleotide sequence ID" value="NZ_GL379770.1"/>
</dbReference>
<dbReference type="OrthoDB" id="9807923at2"/>
<dbReference type="Proteomes" id="UP000006258">
    <property type="component" value="Unassembled WGS sequence"/>
</dbReference>
<dbReference type="AlphaFoldDB" id="D7VRU5"/>
<proteinExistence type="predicted"/>